<feature type="domain" description="GTP cyclohydrolase I" evidence="8">
    <location>
        <begin position="27"/>
        <end position="189"/>
    </location>
</feature>
<dbReference type="Pfam" id="PF01227">
    <property type="entry name" value="GTP_cyclohydroI"/>
    <property type="match status" value="1"/>
</dbReference>
<dbReference type="PhylomeDB" id="Q2JC68"/>
<dbReference type="PANTHER" id="PTHR11109">
    <property type="entry name" value="GTP CYCLOHYDROLASE I"/>
    <property type="match status" value="1"/>
</dbReference>
<name>Q2JC68_FRACC</name>
<dbReference type="eggNOG" id="COG0302">
    <property type="taxonomic scope" value="Bacteria"/>
</dbReference>
<evidence type="ECO:0000256" key="4">
    <source>
        <dbReference type="ARBA" id="ARBA00017272"/>
    </source>
</evidence>
<dbReference type="Gene3D" id="3.30.1130.10">
    <property type="match status" value="1"/>
</dbReference>
<dbReference type="FunFam" id="3.30.1130.10:FF:000001">
    <property type="entry name" value="GTP cyclohydrolase 1"/>
    <property type="match status" value="1"/>
</dbReference>
<evidence type="ECO:0000256" key="7">
    <source>
        <dbReference type="ARBA" id="ARBA00030854"/>
    </source>
</evidence>
<evidence type="ECO:0000256" key="3">
    <source>
        <dbReference type="ARBA" id="ARBA00012715"/>
    </source>
</evidence>
<dbReference type="InterPro" id="IPR020602">
    <property type="entry name" value="GTP_CycHdrlase_I_dom"/>
</dbReference>
<dbReference type="GO" id="GO:0006730">
    <property type="term" value="P:one-carbon metabolic process"/>
    <property type="evidence" value="ECO:0007669"/>
    <property type="project" value="UniProtKB-KW"/>
</dbReference>
<accession>Q2JC68</accession>
<organism evidence="9 10">
    <name type="scientific">Frankia casuarinae (strain DSM 45818 / CECT 9043 / HFP020203 / CcI3)</name>
    <dbReference type="NCBI Taxonomy" id="106370"/>
    <lineage>
        <taxon>Bacteria</taxon>
        <taxon>Bacillati</taxon>
        <taxon>Actinomycetota</taxon>
        <taxon>Actinomycetes</taxon>
        <taxon>Frankiales</taxon>
        <taxon>Frankiaceae</taxon>
        <taxon>Frankia</taxon>
    </lineage>
</organism>
<dbReference type="GO" id="GO:0046654">
    <property type="term" value="P:tetrahydrofolate biosynthetic process"/>
    <property type="evidence" value="ECO:0007669"/>
    <property type="project" value="InterPro"/>
</dbReference>
<protein>
    <recommendedName>
        <fullName evidence="4">GTP cyclohydrolase 1</fullName>
        <ecNumber evidence="3">3.5.4.16</ecNumber>
    </recommendedName>
    <alternativeName>
        <fullName evidence="7">GTP cyclohydrolase I</fullName>
    </alternativeName>
</protein>
<comment type="pathway">
    <text evidence="2">Cofactor biosynthesis; 7,8-dihydroneopterin triphosphate biosynthesis; 7,8-dihydroneopterin triphosphate from GTP: step 1/1.</text>
</comment>
<dbReference type="RefSeq" id="WP_011436186.1">
    <property type="nucleotide sequence ID" value="NC_007777.1"/>
</dbReference>
<dbReference type="GO" id="GO:0008270">
    <property type="term" value="F:zinc ion binding"/>
    <property type="evidence" value="ECO:0007669"/>
    <property type="project" value="TreeGrafter"/>
</dbReference>
<reference evidence="9 10" key="1">
    <citation type="journal article" date="2007" name="Genome Res.">
        <title>Genome characteristics of facultatively symbiotic Frankia sp. strains reflect host range and host plant biogeography.</title>
        <authorList>
            <person name="Normand P."/>
            <person name="Lapierre P."/>
            <person name="Tisa L.S."/>
            <person name="Gogarten J.P."/>
            <person name="Alloisio N."/>
            <person name="Bagnarol E."/>
            <person name="Bassi C.A."/>
            <person name="Berry A.M."/>
            <person name="Bickhart D.M."/>
            <person name="Choisne N."/>
            <person name="Couloux A."/>
            <person name="Cournoyer B."/>
            <person name="Cruveiller S."/>
            <person name="Daubin V."/>
            <person name="Demange N."/>
            <person name="Francino M.P."/>
            <person name="Goltsman E."/>
            <person name="Huang Y."/>
            <person name="Kopp O.R."/>
            <person name="Labarre L."/>
            <person name="Lapidus A."/>
            <person name="Lavire C."/>
            <person name="Marechal J."/>
            <person name="Martinez M."/>
            <person name="Mastronunzio J.E."/>
            <person name="Mullin B.C."/>
            <person name="Niemann J."/>
            <person name="Pujic P."/>
            <person name="Rawnsley T."/>
            <person name="Rouy Z."/>
            <person name="Schenowitz C."/>
            <person name="Sellstedt A."/>
            <person name="Tavares F."/>
            <person name="Tomkins J.P."/>
            <person name="Vallenet D."/>
            <person name="Valverde C."/>
            <person name="Wall L.G."/>
            <person name="Wang Y."/>
            <person name="Medigue C."/>
            <person name="Benson D.R."/>
        </authorList>
    </citation>
    <scope>NUCLEOTIDE SEQUENCE [LARGE SCALE GENOMIC DNA]</scope>
    <source>
        <strain evidence="10">DSM 45818 / CECT 9043 / CcI3</strain>
    </source>
</reference>
<evidence type="ECO:0000256" key="1">
    <source>
        <dbReference type="ARBA" id="ARBA00001052"/>
    </source>
</evidence>
<dbReference type="GO" id="GO:0005525">
    <property type="term" value="F:GTP binding"/>
    <property type="evidence" value="ECO:0007669"/>
    <property type="project" value="TreeGrafter"/>
</dbReference>
<dbReference type="OrthoDB" id="9801207at2"/>
<sequence length="192" mass="21417">MSLTYPDGRAGLADEVADGTDPLEGLARQLLVEIGEDPGRDGLRETPARYARWWREFVGFDPGNTETAFEQVNHGQLVQVNDIRVWSLCEHHLLPFWCDISIAYLAKDKLLGLSKFARIAHHHAHRLQVQERLTGAIADAIEALCGVPDVAVRAKGEHLCMTMRGIRSPATMSTLVLRGVFKDDPHMRNLLS</sequence>
<dbReference type="InterPro" id="IPR018234">
    <property type="entry name" value="GTP_CycHdrlase_I_CS"/>
</dbReference>
<dbReference type="InterPro" id="IPR043134">
    <property type="entry name" value="GTP-CH-I_N"/>
</dbReference>
<dbReference type="EMBL" id="CP000249">
    <property type="protein sequence ID" value="ABD11124.1"/>
    <property type="molecule type" value="Genomic_DNA"/>
</dbReference>
<dbReference type="Proteomes" id="UP000001937">
    <property type="component" value="Chromosome"/>
</dbReference>
<evidence type="ECO:0000256" key="6">
    <source>
        <dbReference type="ARBA" id="ARBA00022801"/>
    </source>
</evidence>
<gene>
    <name evidence="9" type="ordered locus">Francci3_1748</name>
</gene>
<keyword evidence="5" id="KW-0554">One-carbon metabolism</keyword>
<evidence type="ECO:0000259" key="8">
    <source>
        <dbReference type="Pfam" id="PF01227"/>
    </source>
</evidence>
<dbReference type="KEGG" id="fra:Francci3_1748"/>
<dbReference type="EC" id="3.5.4.16" evidence="3"/>
<dbReference type="UniPathway" id="UPA00848">
    <property type="reaction ID" value="UER00151"/>
</dbReference>
<dbReference type="AlphaFoldDB" id="Q2JC68"/>
<proteinExistence type="predicted"/>
<dbReference type="InterPro" id="IPR043133">
    <property type="entry name" value="GTP-CH-I_C/QueF"/>
</dbReference>
<keyword evidence="10" id="KW-1185">Reference proteome</keyword>
<evidence type="ECO:0000313" key="9">
    <source>
        <dbReference type="EMBL" id="ABD11124.1"/>
    </source>
</evidence>
<dbReference type="SUPFAM" id="SSF55620">
    <property type="entry name" value="Tetrahydrobiopterin biosynthesis enzymes-like"/>
    <property type="match status" value="1"/>
</dbReference>
<dbReference type="PANTHER" id="PTHR11109:SF7">
    <property type="entry name" value="GTP CYCLOHYDROLASE 1"/>
    <property type="match status" value="1"/>
</dbReference>
<dbReference type="NCBIfam" id="NF006826">
    <property type="entry name" value="PRK09347.1-3"/>
    <property type="match status" value="1"/>
</dbReference>
<dbReference type="PROSITE" id="PS00859">
    <property type="entry name" value="GTP_CYCLOHYDROL_1_1"/>
    <property type="match status" value="1"/>
</dbReference>
<evidence type="ECO:0000256" key="5">
    <source>
        <dbReference type="ARBA" id="ARBA00022563"/>
    </source>
</evidence>
<dbReference type="HOGENOM" id="CLU_049768_3_3_11"/>
<dbReference type="GO" id="GO:0003934">
    <property type="term" value="F:GTP cyclohydrolase I activity"/>
    <property type="evidence" value="ECO:0007669"/>
    <property type="project" value="UniProtKB-EC"/>
</dbReference>
<dbReference type="PROSITE" id="PS00860">
    <property type="entry name" value="GTP_CYCLOHYDROL_1_2"/>
    <property type="match status" value="1"/>
</dbReference>
<keyword evidence="6 9" id="KW-0378">Hydrolase</keyword>
<evidence type="ECO:0000256" key="2">
    <source>
        <dbReference type="ARBA" id="ARBA00005080"/>
    </source>
</evidence>
<evidence type="ECO:0000313" key="10">
    <source>
        <dbReference type="Proteomes" id="UP000001937"/>
    </source>
</evidence>
<dbReference type="InterPro" id="IPR001474">
    <property type="entry name" value="GTP_CycHdrlase_I"/>
</dbReference>
<dbReference type="GO" id="GO:0005737">
    <property type="term" value="C:cytoplasm"/>
    <property type="evidence" value="ECO:0007669"/>
    <property type="project" value="TreeGrafter"/>
</dbReference>
<dbReference type="STRING" id="106370.Francci3_1748"/>
<comment type="catalytic activity">
    <reaction evidence="1">
        <text>GTP + H2O = 7,8-dihydroneopterin 3'-triphosphate + formate + H(+)</text>
        <dbReference type="Rhea" id="RHEA:17473"/>
        <dbReference type="ChEBI" id="CHEBI:15377"/>
        <dbReference type="ChEBI" id="CHEBI:15378"/>
        <dbReference type="ChEBI" id="CHEBI:15740"/>
        <dbReference type="ChEBI" id="CHEBI:37565"/>
        <dbReference type="ChEBI" id="CHEBI:58462"/>
        <dbReference type="EC" id="3.5.4.16"/>
    </reaction>
</comment>
<dbReference type="GO" id="GO:0006729">
    <property type="term" value="P:tetrahydrobiopterin biosynthetic process"/>
    <property type="evidence" value="ECO:0007669"/>
    <property type="project" value="TreeGrafter"/>
</dbReference>
<dbReference type="Gene3D" id="1.10.286.10">
    <property type="match status" value="1"/>
</dbReference>